<dbReference type="PANTHER" id="PTHR12526:SF638">
    <property type="entry name" value="SPORE COAT PROTEIN SA"/>
    <property type="match status" value="1"/>
</dbReference>
<dbReference type="InterPro" id="IPR001296">
    <property type="entry name" value="Glyco_trans_1"/>
</dbReference>
<feature type="domain" description="Glycosyl transferase family 1" evidence="2">
    <location>
        <begin position="720"/>
        <end position="869"/>
    </location>
</feature>
<dbReference type="GO" id="GO:1901135">
    <property type="term" value="P:carbohydrate derivative metabolic process"/>
    <property type="evidence" value="ECO:0007669"/>
    <property type="project" value="UniProtKB-ARBA"/>
</dbReference>
<dbReference type="PANTHER" id="PTHR12526">
    <property type="entry name" value="GLYCOSYLTRANSFERASE"/>
    <property type="match status" value="1"/>
</dbReference>
<evidence type="ECO:0000313" key="7">
    <source>
        <dbReference type="Proteomes" id="UP000199693"/>
    </source>
</evidence>
<reference evidence="4 7" key="1">
    <citation type="submission" date="2016-10" db="EMBL/GenBank/DDBJ databases">
        <authorList>
            <person name="de Groot N.N."/>
        </authorList>
    </citation>
    <scope>NUCLEOTIDE SEQUENCE [LARGE SCALE GENOMIC DNA]</scope>
    <source>
        <strain evidence="4 7">CCM 7361</strain>
    </source>
</reference>
<feature type="domain" description="Glycosyltransferase subfamily 4-like N-terminal" evidence="3">
    <location>
        <begin position="515"/>
        <end position="709"/>
    </location>
</feature>
<reference evidence="5 6" key="2">
    <citation type="submission" date="2017-06" db="EMBL/GenBank/DDBJ databases">
        <authorList>
            <person name="Varghese N."/>
            <person name="Submissions S."/>
        </authorList>
    </citation>
    <scope>NUCLEOTIDE SEQUENCE [LARGE SCALE GENOMIC DNA]</scope>
    <source>
        <strain evidence="5 6">RLD-1</strain>
    </source>
</reference>
<dbReference type="EMBL" id="FNEC01000009">
    <property type="protein sequence ID" value="SDI85217.1"/>
    <property type="molecule type" value="Genomic_DNA"/>
</dbReference>
<dbReference type="Proteomes" id="UP000199693">
    <property type="component" value="Unassembled WGS sequence"/>
</dbReference>
<evidence type="ECO:0000259" key="3">
    <source>
        <dbReference type="Pfam" id="PF13579"/>
    </source>
</evidence>
<dbReference type="EMBL" id="FZPC01000006">
    <property type="protein sequence ID" value="SNS76860.1"/>
    <property type="molecule type" value="Genomic_DNA"/>
</dbReference>
<dbReference type="Gene3D" id="3.40.50.2000">
    <property type="entry name" value="Glycogen Phosphorylase B"/>
    <property type="match status" value="4"/>
</dbReference>
<evidence type="ECO:0000313" key="6">
    <source>
        <dbReference type="Proteomes" id="UP000198309"/>
    </source>
</evidence>
<evidence type="ECO:0000256" key="1">
    <source>
        <dbReference type="SAM" id="Coils"/>
    </source>
</evidence>
<dbReference type="GO" id="GO:0016757">
    <property type="term" value="F:glycosyltransferase activity"/>
    <property type="evidence" value="ECO:0007669"/>
    <property type="project" value="InterPro"/>
</dbReference>
<proteinExistence type="predicted"/>
<dbReference type="AlphaFoldDB" id="A0A239H667"/>
<feature type="coiled-coil region" evidence="1">
    <location>
        <begin position="10"/>
        <end position="37"/>
    </location>
</feature>
<dbReference type="CDD" id="cd03823">
    <property type="entry name" value="GT4_ExpE7-like"/>
    <property type="match status" value="1"/>
</dbReference>
<keyword evidence="4" id="KW-0808">Transferase</keyword>
<protein>
    <submittedName>
        <fullName evidence="4">Glycosyltransferase involved in cell wall bisynthesis</fullName>
    </submittedName>
</protein>
<keyword evidence="6" id="KW-1185">Reference proteome</keyword>
<evidence type="ECO:0000259" key="2">
    <source>
        <dbReference type="Pfam" id="PF00534"/>
    </source>
</evidence>
<dbReference type="Pfam" id="PF13692">
    <property type="entry name" value="Glyco_trans_1_4"/>
    <property type="match status" value="1"/>
</dbReference>
<name>A0A239H667_9PSED</name>
<evidence type="ECO:0000313" key="4">
    <source>
        <dbReference type="EMBL" id="SDI85217.1"/>
    </source>
</evidence>
<dbReference type="InterPro" id="IPR028098">
    <property type="entry name" value="Glyco_trans_4-like_N"/>
</dbReference>
<dbReference type="SUPFAM" id="SSF53756">
    <property type="entry name" value="UDP-Glycosyltransferase/glycogen phosphorylase"/>
    <property type="match status" value="2"/>
</dbReference>
<accession>A0A239H667</accession>
<organism evidence="4 7">
    <name type="scientific">Pseudomonas delhiensis</name>
    <dbReference type="NCBI Taxonomy" id="366289"/>
    <lineage>
        <taxon>Bacteria</taxon>
        <taxon>Pseudomonadati</taxon>
        <taxon>Pseudomonadota</taxon>
        <taxon>Gammaproteobacteria</taxon>
        <taxon>Pseudomonadales</taxon>
        <taxon>Pseudomonadaceae</taxon>
        <taxon>Pseudomonas</taxon>
    </lineage>
</organism>
<dbReference type="Pfam" id="PF13579">
    <property type="entry name" value="Glyco_trans_4_4"/>
    <property type="match status" value="1"/>
</dbReference>
<evidence type="ECO:0000313" key="5">
    <source>
        <dbReference type="EMBL" id="SNS76860.1"/>
    </source>
</evidence>
<dbReference type="Pfam" id="PF00534">
    <property type="entry name" value="Glycos_transf_1"/>
    <property type="match status" value="1"/>
</dbReference>
<dbReference type="Proteomes" id="UP000198309">
    <property type="component" value="Unassembled WGS sequence"/>
</dbReference>
<sequence>MDRKLLVQENLRLSDENAKLKLKLDYLEKQAQAHEQQLSSFLKLQHDHYSVLSSTTWRMTASARQTIILLKKIRQRLRAIRHSGALFLSHVERAGLYPTLTKSYQALTSRGLSLLWNHAPPPTVRRNFSLPAPNISANDLFPGEILLISEVSIPQCLKYRVVQKQRMIESLGYNCRYLDWRDHHACLSALQTCSVVIFYRVPAFPDVLLLIEEARRLKVISYWEVDDLIFDPEKYRKNSNLNALSADTIRSLMDGVELYRQAMLACDRAIASTSGLAAAMRDAGVNDVTVIENALDSETLSAADSINAMQARQHDGDTLRIVYGSGTKTHDADFLEAAAAIYSVMERRPNVILRIIGDLTLPTYFDSLAERVERLPFSDYTGYLESLAQCDISIAPLENSTFNDAKSNIKFLEASSVLLPSVCSPRSAFRQAIVHGENGFLANDRQSWEHYLQELIDNAALRREVSQNAHQTILDSYSPEKIAASQVCQVLPRKPTTPTKRVLSANIFFAPRSFGGATVVAEQMSRLIASNSDLEQFVFTSLPPEAVAPYNLARYEAHGVTVLGMGLPDALAASSDFENKATVPVFDAVLKSVAPDLVHLHSIQGLGALLADSCRRAGIPFLVTLHDAWWICGRQFMINNRGQYCGQTTIKTEVCAKCVDNPSLNSYRQQMLASTLKNATALLVPSRFTKNLYVANGFEAEKIHINKNGVLAPAQHYRKHPSKTIRFGYVGGNTPIKGIHLISQAFSAIDRTDYELVVVDNLLNLGSHSFDEHSIKIPGQVKIIPGYNQNSIDEFFSNIDVLLFPTQWKETFGLTIREALVRDVWVISTDAGGTVEDIVDGTNGTIIPLTADERYLKDAIISILNNQERFLNHINPFKNDITLFGAQALELQSFYEQIIDESADD</sequence>
<keyword evidence="1" id="KW-0175">Coiled coil</keyword>
<gene>
    <name evidence="4" type="ORF">SAMN05216189_1009152</name>
    <name evidence="5" type="ORF">SAMN06295949_106213</name>
</gene>